<dbReference type="AlphaFoldDB" id="A0AAD8Q6S9"/>
<accession>A0AAD8Q6S9</accession>
<sequence>MRFADKVGPGVWCRMVAWREQATPVSQADSKLGLGVSRCIDVGGGFDAAAAVSTTKARQCAKRASHQFGSRRASLSQIETGGRLRRTMAGGGGLKGSWGLFLAFAMAGVGFARDFVCKSSAGREEAKSETHHCRETQPPVGIVVVRTVRRWMSHAPMPISAIQGDTLLVPARPRPSRPLRTLGAADDDAMCSLAKTRLGVEFGPGTPRPGCHLGRCRATVVESGPSSLFRRETPCCECLSSYIATRRPSYNPPGGEGGGRAYC</sequence>
<gene>
    <name evidence="1" type="ORF">LY79DRAFT_543270</name>
</gene>
<name>A0AAD8Q6S9_9PEZI</name>
<dbReference type="Proteomes" id="UP001230504">
    <property type="component" value="Unassembled WGS sequence"/>
</dbReference>
<keyword evidence="2" id="KW-1185">Reference proteome</keyword>
<proteinExistence type="predicted"/>
<protein>
    <submittedName>
        <fullName evidence="1">Uncharacterized protein</fullName>
    </submittedName>
</protein>
<comment type="caution">
    <text evidence="1">The sequence shown here is derived from an EMBL/GenBank/DDBJ whole genome shotgun (WGS) entry which is preliminary data.</text>
</comment>
<dbReference type="EMBL" id="JAHLJV010000010">
    <property type="protein sequence ID" value="KAK1596956.1"/>
    <property type="molecule type" value="Genomic_DNA"/>
</dbReference>
<feature type="non-terminal residue" evidence="1">
    <location>
        <position position="263"/>
    </location>
</feature>
<dbReference type="GeneID" id="85441275"/>
<organism evidence="1 2">
    <name type="scientific">Colletotrichum navitas</name>
    <dbReference type="NCBI Taxonomy" id="681940"/>
    <lineage>
        <taxon>Eukaryota</taxon>
        <taxon>Fungi</taxon>
        <taxon>Dikarya</taxon>
        <taxon>Ascomycota</taxon>
        <taxon>Pezizomycotina</taxon>
        <taxon>Sordariomycetes</taxon>
        <taxon>Hypocreomycetidae</taxon>
        <taxon>Glomerellales</taxon>
        <taxon>Glomerellaceae</taxon>
        <taxon>Colletotrichum</taxon>
        <taxon>Colletotrichum graminicola species complex</taxon>
    </lineage>
</organism>
<dbReference type="RefSeq" id="XP_060417793.1">
    <property type="nucleotide sequence ID" value="XM_060557035.1"/>
</dbReference>
<reference evidence="1" key="1">
    <citation type="submission" date="2021-06" db="EMBL/GenBank/DDBJ databases">
        <title>Comparative genomics, transcriptomics and evolutionary studies reveal genomic signatures of adaptation to plant cell wall in hemibiotrophic fungi.</title>
        <authorList>
            <consortium name="DOE Joint Genome Institute"/>
            <person name="Baroncelli R."/>
            <person name="Diaz J.F."/>
            <person name="Benocci T."/>
            <person name="Peng M."/>
            <person name="Battaglia E."/>
            <person name="Haridas S."/>
            <person name="Andreopoulos W."/>
            <person name="Labutti K."/>
            <person name="Pangilinan J."/>
            <person name="Floch G.L."/>
            <person name="Makela M.R."/>
            <person name="Henrissat B."/>
            <person name="Grigoriev I.V."/>
            <person name="Crouch J.A."/>
            <person name="De Vries R.P."/>
            <person name="Sukno S.A."/>
            <person name="Thon M.R."/>
        </authorList>
    </citation>
    <scope>NUCLEOTIDE SEQUENCE</scope>
    <source>
        <strain evidence="1">CBS 125086</strain>
    </source>
</reference>
<evidence type="ECO:0000313" key="2">
    <source>
        <dbReference type="Proteomes" id="UP001230504"/>
    </source>
</evidence>
<evidence type="ECO:0000313" key="1">
    <source>
        <dbReference type="EMBL" id="KAK1596956.1"/>
    </source>
</evidence>